<name>A0ABP9Z3G0_9FUNG</name>
<sequence>MISFISKHNDIDHLRHHLVNAHYQLNIKVEQVQIKAAAVGATKVKIFFLCTHHNLTAMETGSRLADGLKSLENGILMFDLKYKEEILVDAPLPFIVGDNVRQAEICCDKGARSTCSCRKFYWQLDPAQPRNRPVVPVHTSLTGYFAAPRLKKHVVMFGVERLPSLPEPGVTLRNRGRGIARNPNENVQVSETNWGKLGYKLTGGEVFFSLGVF</sequence>
<keyword evidence="2" id="KW-1185">Reference proteome</keyword>
<organism evidence="1 2">
    <name type="scientific">Mucor flavus</name>
    <dbReference type="NCBI Taxonomy" id="439312"/>
    <lineage>
        <taxon>Eukaryota</taxon>
        <taxon>Fungi</taxon>
        <taxon>Fungi incertae sedis</taxon>
        <taxon>Mucoromycota</taxon>
        <taxon>Mucoromycotina</taxon>
        <taxon>Mucoromycetes</taxon>
        <taxon>Mucorales</taxon>
        <taxon>Mucorineae</taxon>
        <taxon>Mucoraceae</taxon>
        <taxon>Mucor</taxon>
    </lineage>
</organism>
<accession>A0ABP9Z3G0</accession>
<protein>
    <submittedName>
        <fullName evidence="1">Uncharacterized protein</fullName>
    </submittedName>
</protein>
<dbReference type="EMBL" id="BAABUK010000017">
    <property type="protein sequence ID" value="GAA5813638.1"/>
    <property type="molecule type" value="Genomic_DNA"/>
</dbReference>
<dbReference type="Proteomes" id="UP001473302">
    <property type="component" value="Unassembled WGS sequence"/>
</dbReference>
<gene>
    <name evidence="1" type="ORF">MFLAVUS_007122</name>
</gene>
<evidence type="ECO:0000313" key="1">
    <source>
        <dbReference type="EMBL" id="GAA5813638.1"/>
    </source>
</evidence>
<reference evidence="1 2" key="1">
    <citation type="submission" date="2024-04" db="EMBL/GenBank/DDBJ databases">
        <title>genome sequences of Mucor flavus KT1a and Helicostylum pulchrum KT1b strains isolated from the surface of a dry-aged beef.</title>
        <authorList>
            <person name="Toyotome T."/>
            <person name="Hosono M."/>
            <person name="Torimaru M."/>
            <person name="Fukuda K."/>
            <person name="Mikami N."/>
        </authorList>
    </citation>
    <scope>NUCLEOTIDE SEQUENCE [LARGE SCALE GENOMIC DNA]</scope>
    <source>
        <strain evidence="1 2">KT1a</strain>
    </source>
</reference>
<comment type="caution">
    <text evidence="1">The sequence shown here is derived from an EMBL/GenBank/DDBJ whole genome shotgun (WGS) entry which is preliminary data.</text>
</comment>
<proteinExistence type="predicted"/>
<evidence type="ECO:0000313" key="2">
    <source>
        <dbReference type="Proteomes" id="UP001473302"/>
    </source>
</evidence>